<keyword evidence="3" id="KW-0460">Magnesium</keyword>
<dbReference type="NCBIfam" id="TIGR00173">
    <property type="entry name" value="menD"/>
    <property type="match status" value="1"/>
</dbReference>
<dbReference type="Proteomes" id="UP000634206">
    <property type="component" value="Unassembled WGS sequence"/>
</dbReference>
<name>A0AAE2VAC9_9BACT</name>
<dbReference type="GO" id="GO:0030976">
    <property type="term" value="F:thiamine pyrophosphate binding"/>
    <property type="evidence" value="ECO:0007669"/>
    <property type="project" value="InterPro"/>
</dbReference>
<keyword evidence="1 7" id="KW-0808">Transferase</keyword>
<evidence type="ECO:0000256" key="3">
    <source>
        <dbReference type="ARBA" id="ARBA00022842"/>
    </source>
</evidence>
<dbReference type="GO" id="GO:0070204">
    <property type="term" value="F:2-succinyl-5-enolpyruvyl-6-hydroxy-3-cyclohexene-1-carboxylic-acid synthase activity"/>
    <property type="evidence" value="ECO:0007669"/>
    <property type="project" value="UniProtKB-EC"/>
</dbReference>
<evidence type="ECO:0000256" key="4">
    <source>
        <dbReference type="ARBA" id="ARBA00023052"/>
    </source>
</evidence>
<feature type="domain" description="Thiamine pyrophosphate enzyme N-terminal TPP-binding" evidence="6">
    <location>
        <begin position="12"/>
        <end position="123"/>
    </location>
</feature>
<dbReference type="PIRSF" id="PIRSF004983">
    <property type="entry name" value="MenD"/>
    <property type="match status" value="1"/>
</dbReference>
<evidence type="ECO:0000313" key="8">
    <source>
        <dbReference type="Proteomes" id="UP000634206"/>
    </source>
</evidence>
<dbReference type="InterPro" id="IPR004433">
    <property type="entry name" value="MenaQ_synth_MenD"/>
</dbReference>
<dbReference type="Gene3D" id="3.40.50.970">
    <property type="match status" value="2"/>
</dbReference>
<dbReference type="SUPFAM" id="SSF52518">
    <property type="entry name" value="Thiamin diphosphate-binding fold (THDP-binding)"/>
    <property type="match status" value="2"/>
</dbReference>
<dbReference type="PANTHER" id="PTHR42916:SF1">
    <property type="entry name" value="PROTEIN PHYLLO, CHLOROPLASTIC"/>
    <property type="match status" value="1"/>
</dbReference>
<sequence>MSSKGWISDTVGACVAAGIQEYVVCAGARNLELVSALADYAESGDAGEVRVFSHFDERAAGFFALGRTMENGAPCAVITTSGTAVAELLPAVVEAHYQQRPLVIVSADRPERFRGTGAPQAIEHVGIFSKYVEGCEDIAWVDTLTLFDGWSGKLPWHLNICIEENEAKARLSKVRVGEVQAQRENINMSPVFDCIKNAWKGMVVLLGGLEPEDREEVWHVLRDLGAPVLADSTSGLREALGKLVLVDGDRLLRENPPAYVLRIGEVPVGRYWRDLEELPAVQVVSISRTGYAGLSRDSQVITGDISRCMRALGEISSVGDAMDHLKLSNKRRGKVNELLESLPESEPGMVRMLSVMATMGSSLYLGNSLPIREWNDFAQSEFPYELVRANRGANGIDGQIATWLGATADEENAWGIFGDLTALYDMGAPALLDQVQCQGRMLVVINNGGGQIFSRLPSVQGMDPEVTELVTNEHEHGFESWAKMWKMDYVRVDGMEGFDFEPGDKTTVVEIIPSSRQTETFWAKFEALK</sequence>
<dbReference type="EMBL" id="JAENIG010000019">
    <property type="protein sequence ID" value="MBK1856573.1"/>
    <property type="molecule type" value="Genomic_DNA"/>
</dbReference>
<dbReference type="Pfam" id="PF02776">
    <property type="entry name" value="TPP_enzyme_N"/>
    <property type="match status" value="1"/>
</dbReference>
<gene>
    <name evidence="7" type="primary">menD</name>
    <name evidence="7" type="ORF">JIN83_16495</name>
</gene>
<dbReference type="InterPro" id="IPR029061">
    <property type="entry name" value="THDP-binding"/>
</dbReference>
<dbReference type="PANTHER" id="PTHR42916">
    <property type="entry name" value="2-SUCCINYL-5-ENOLPYRUVYL-6-HYDROXY-3-CYCLOHEXENE-1-CARBOXYLATE SYNTHASE"/>
    <property type="match status" value="1"/>
</dbReference>
<dbReference type="AlphaFoldDB" id="A0AAE2VAC9"/>
<evidence type="ECO:0000256" key="5">
    <source>
        <dbReference type="ARBA" id="ARBA00023211"/>
    </source>
</evidence>
<evidence type="ECO:0000313" key="7">
    <source>
        <dbReference type="EMBL" id="MBK1856573.1"/>
    </source>
</evidence>
<evidence type="ECO:0000259" key="6">
    <source>
        <dbReference type="Pfam" id="PF02776"/>
    </source>
</evidence>
<dbReference type="EC" id="2.2.1.9" evidence="7"/>
<evidence type="ECO:0000256" key="1">
    <source>
        <dbReference type="ARBA" id="ARBA00022679"/>
    </source>
</evidence>
<organism evidence="7 8">
    <name type="scientific">Oceaniferula flava</name>
    <dbReference type="NCBI Taxonomy" id="2800421"/>
    <lineage>
        <taxon>Bacteria</taxon>
        <taxon>Pseudomonadati</taxon>
        <taxon>Verrucomicrobiota</taxon>
        <taxon>Verrucomicrobiia</taxon>
        <taxon>Verrucomicrobiales</taxon>
        <taxon>Verrucomicrobiaceae</taxon>
        <taxon>Oceaniferula</taxon>
    </lineage>
</organism>
<dbReference type="GO" id="GO:0009234">
    <property type="term" value="P:menaquinone biosynthetic process"/>
    <property type="evidence" value="ECO:0007669"/>
    <property type="project" value="InterPro"/>
</dbReference>
<proteinExistence type="predicted"/>
<dbReference type="Gene3D" id="3.40.50.1220">
    <property type="entry name" value="TPP-binding domain"/>
    <property type="match status" value="1"/>
</dbReference>
<keyword evidence="8" id="KW-1185">Reference proteome</keyword>
<comment type="caution">
    <text evidence="7">The sequence shown here is derived from an EMBL/GenBank/DDBJ whole genome shotgun (WGS) entry which is preliminary data.</text>
</comment>
<evidence type="ECO:0000256" key="2">
    <source>
        <dbReference type="ARBA" id="ARBA00022723"/>
    </source>
</evidence>
<dbReference type="RefSeq" id="WP_309491193.1">
    <property type="nucleotide sequence ID" value="NZ_JAENIG010000019.1"/>
</dbReference>
<keyword evidence="2" id="KW-0479">Metal-binding</keyword>
<dbReference type="GO" id="GO:0046872">
    <property type="term" value="F:metal ion binding"/>
    <property type="evidence" value="ECO:0007669"/>
    <property type="project" value="UniProtKB-KW"/>
</dbReference>
<protein>
    <submittedName>
        <fullName evidence="7">2-succinyl-5-enolpyruvyl-6-hydroxy-3-cyclohexene-1-carboxylic-acid synthase</fullName>
        <ecNumber evidence="7">2.2.1.9</ecNumber>
    </submittedName>
</protein>
<keyword evidence="5" id="KW-0464">Manganese</keyword>
<accession>A0AAE2VAC9</accession>
<keyword evidence="4" id="KW-0786">Thiamine pyrophosphate</keyword>
<dbReference type="InterPro" id="IPR012001">
    <property type="entry name" value="Thiamin_PyroP_enz_TPP-bd_dom"/>
</dbReference>
<reference evidence="7" key="1">
    <citation type="submission" date="2021-01" db="EMBL/GenBank/DDBJ databases">
        <title>Modified the classification status of verrucomicrobia.</title>
        <authorList>
            <person name="Feng X."/>
        </authorList>
    </citation>
    <scope>NUCLEOTIDE SEQUENCE</scope>
    <source>
        <strain evidence="7">5K15</strain>
    </source>
</reference>